<keyword evidence="2" id="KW-1185">Reference proteome</keyword>
<evidence type="ECO:0000313" key="1">
    <source>
        <dbReference type="EMBL" id="PZF94082.1"/>
    </source>
</evidence>
<evidence type="ECO:0000313" key="2">
    <source>
        <dbReference type="Proteomes" id="UP000248749"/>
    </source>
</evidence>
<protein>
    <submittedName>
        <fullName evidence="1">Uncharacterized protein</fullName>
    </submittedName>
</protein>
<reference evidence="1 2" key="1">
    <citation type="submission" date="2018-01" db="EMBL/GenBank/DDBJ databases">
        <title>Draft genome sequence of Salinispora sp. 13K206.</title>
        <authorList>
            <person name="Sahin N."/>
            <person name="Saygin H."/>
            <person name="Ay H."/>
        </authorList>
    </citation>
    <scope>NUCLEOTIDE SEQUENCE [LARGE SCALE GENOMIC DNA]</scope>
    <source>
        <strain evidence="1 2">13K206</strain>
    </source>
</reference>
<name>A0A2W2C650_9ACTN</name>
<dbReference type="Proteomes" id="UP000248749">
    <property type="component" value="Unassembled WGS sequence"/>
</dbReference>
<dbReference type="EMBL" id="POUB01000147">
    <property type="protein sequence ID" value="PZF94082.1"/>
    <property type="molecule type" value="Genomic_DNA"/>
</dbReference>
<gene>
    <name evidence="1" type="ORF">C1I99_19745</name>
</gene>
<accession>A0A2W2C650</accession>
<sequence>MVAVVVGAVTVTPAPAMGGLGEITAYVWADQPSAADYEPAYGYAQNSHGGVRVARGGTGVYTVVFEGAATRSGVAHAVAYGSNAICTVAGWGPPIWPTGSDLLVRVRCFGPSGAPVDTRFVANFTNATLAGDGRLMYFWADQAVPTGVRTLTHTNMYDSQGGPISYERTGVGRYRFYAPRNPEHLRHFPMVHVTAFNTAAVHCQIDWPDGWEVRCVNAAGNPVDSRFTVTYGVKVDLTGHTGGRFGSGTFYHEHISGDDIPGDYYVSTPTGETGAANRYLSTGRYEMTFFGVGAGYGHAFANPVGESLPSRAWPRGYCAVFSWWAQGADQTVRVHCFNFDGVPTNMNARVSFTAYRPPV</sequence>
<dbReference type="AlphaFoldDB" id="A0A2W2C650"/>
<proteinExistence type="predicted"/>
<organism evidence="1 2">
    <name type="scientific">Micromonospora deserti</name>
    <dbReference type="NCBI Taxonomy" id="2070366"/>
    <lineage>
        <taxon>Bacteria</taxon>
        <taxon>Bacillati</taxon>
        <taxon>Actinomycetota</taxon>
        <taxon>Actinomycetes</taxon>
        <taxon>Micromonosporales</taxon>
        <taxon>Micromonosporaceae</taxon>
        <taxon>Micromonospora</taxon>
    </lineage>
</organism>
<comment type="caution">
    <text evidence="1">The sequence shown here is derived from an EMBL/GenBank/DDBJ whole genome shotgun (WGS) entry which is preliminary data.</text>
</comment>